<dbReference type="Pfam" id="PF01210">
    <property type="entry name" value="NAD_Gly3P_dh_N"/>
    <property type="match status" value="2"/>
</dbReference>
<dbReference type="AlphaFoldDB" id="A0AAD3DRC5"/>
<dbReference type="Proteomes" id="UP001054857">
    <property type="component" value="Unassembled WGS sequence"/>
</dbReference>
<dbReference type="SUPFAM" id="SSF51735">
    <property type="entry name" value="NAD(P)-binding Rossmann-fold domains"/>
    <property type="match status" value="1"/>
</dbReference>
<protein>
    <recommendedName>
        <fullName evidence="6">Glycerol-3-phosphate dehydrogenase [NAD(+)]</fullName>
        <ecNumber evidence="6">1.1.1.8</ecNumber>
    </recommendedName>
</protein>
<evidence type="ECO:0000313" key="11">
    <source>
        <dbReference type="Proteomes" id="UP001054857"/>
    </source>
</evidence>
<evidence type="ECO:0000259" key="9">
    <source>
        <dbReference type="Pfam" id="PF07479"/>
    </source>
</evidence>
<dbReference type="NCBIfam" id="NF000940">
    <property type="entry name" value="PRK00094.1-2"/>
    <property type="match status" value="1"/>
</dbReference>
<dbReference type="GO" id="GO:0051287">
    <property type="term" value="F:NAD binding"/>
    <property type="evidence" value="ECO:0007669"/>
    <property type="project" value="UniProtKB-UniRule"/>
</dbReference>
<dbReference type="Gene3D" id="3.40.50.720">
    <property type="entry name" value="NAD(P)-binding Rossmann-like Domain"/>
    <property type="match status" value="1"/>
</dbReference>
<feature type="non-terminal residue" evidence="10">
    <location>
        <position position="1"/>
    </location>
</feature>
<dbReference type="InterPro" id="IPR013328">
    <property type="entry name" value="6PGD_dom2"/>
</dbReference>
<comment type="caution">
    <text evidence="10">The sequence shown here is derived from an EMBL/GenBank/DDBJ whole genome shotgun (WGS) entry which is preliminary data.</text>
</comment>
<feature type="domain" description="Glycerol-3-phosphate dehydrogenase NAD-dependent N-terminal" evidence="8">
    <location>
        <begin position="11"/>
        <end position="132"/>
    </location>
</feature>
<dbReference type="NCBIfam" id="NF000942">
    <property type="entry name" value="PRK00094.1-4"/>
    <property type="match status" value="1"/>
</dbReference>
<evidence type="ECO:0000256" key="1">
    <source>
        <dbReference type="ARBA" id="ARBA00011009"/>
    </source>
</evidence>
<dbReference type="GO" id="GO:0046168">
    <property type="term" value="P:glycerol-3-phosphate catabolic process"/>
    <property type="evidence" value="ECO:0007669"/>
    <property type="project" value="UniProtKB-UniRule"/>
</dbReference>
<evidence type="ECO:0000256" key="7">
    <source>
        <dbReference type="SAM" id="MobiDB-lite"/>
    </source>
</evidence>
<evidence type="ECO:0000256" key="2">
    <source>
        <dbReference type="ARBA" id="ARBA00023002"/>
    </source>
</evidence>
<dbReference type="InterPro" id="IPR006168">
    <property type="entry name" value="G3P_DH_NAD-dep"/>
</dbReference>
<proteinExistence type="inferred from homology"/>
<dbReference type="PANTHER" id="PTHR11728">
    <property type="entry name" value="GLYCEROL-3-PHOSPHATE DEHYDROGENASE"/>
    <property type="match status" value="1"/>
</dbReference>
<dbReference type="PRINTS" id="PR00077">
    <property type="entry name" value="GPDHDRGNASE"/>
</dbReference>
<comment type="catalytic activity">
    <reaction evidence="4 6">
        <text>sn-glycerol 3-phosphate + NAD(+) = dihydroxyacetone phosphate + NADH + H(+)</text>
        <dbReference type="Rhea" id="RHEA:11092"/>
        <dbReference type="ChEBI" id="CHEBI:15378"/>
        <dbReference type="ChEBI" id="CHEBI:57540"/>
        <dbReference type="ChEBI" id="CHEBI:57597"/>
        <dbReference type="ChEBI" id="CHEBI:57642"/>
        <dbReference type="ChEBI" id="CHEBI:57945"/>
        <dbReference type="EC" id="1.1.1.8"/>
    </reaction>
</comment>
<dbReference type="Gene3D" id="1.10.1040.10">
    <property type="entry name" value="N-(1-d-carboxylethyl)-l-norvaline Dehydrogenase, domain 2"/>
    <property type="match status" value="1"/>
</dbReference>
<feature type="region of interest" description="Disordered" evidence="7">
    <location>
        <begin position="435"/>
        <end position="454"/>
    </location>
</feature>
<dbReference type="Pfam" id="PF07479">
    <property type="entry name" value="NAD_Gly3P_dh_C"/>
    <property type="match status" value="1"/>
</dbReference>
<dbReference type="SUPFAM" id="SSF48179">
    <property type="entry name" value="6-phosphogluconate dehydrogenase C-terminal domain-like"/>
    <property type="match status" value="1"/>
</dbReference>
<evidence type="ECO:0000256" key="5">
    <source>
        <dbReference type="RuleBase" id="RU000437"/>
    </source>
</evidence>
<gene>
    <name evidence="10" type="ORF">Agub_g8245</name>
</gene>
<comment type="similarity">
    <text evidence="1 5">Belongs to the NAD-dependent glycerol-3-phosphate dehydrogenase family.</text>
</comment>
<dbReference type="InterPro" id="IPR006109">
    <property type="entry name" value="G3P_DH_NAD-dep_C"/>
</dbReference>
<dbReference type="InterPro" id="IPR008927">
    <property type="entry name" value="6-PGluconate_DH-like_C_sf"/>
</dbReference>
<reference evidence="10 11" key="1">
    <citation type="journal article" date="2021" name="Sci. Rep.">
        <title>Genome sequencing of the multicellular alga Astrephomene provides insights into convergent evolution of germ-soma differentiation.</title>
        <authorList>
            <person name="Yamashita S."/>
            <person name="Yamamoto K."/>
            <person name="Matsuzaki R."/>
            <person name="Suzuki S."/>
            <person name="Yamaguchi H."/>
            <person name="Hirooka S."/>
            <person name="Minakuchi Y."/>
            <person name="Miyagishima S."/>
            <person name="Kawachi M."/>
            <person name="Toyoda A."/>
            <person name="Nozaki H."/>
        </authorList>
    </citation>
    <scope>NUCLEOTIDE SEQUENCE [LARGE SCALE GENOMIC DNA]</scope>
    <source>
        <strain evidence="10 11">NIES-4017</strain>
    </source>
</reference>
<dbReference type="InterPro" id="IPR011128">
    <property type="entry name" value="G3P_DH_NAD-dep_N"/>
</dbReference>
<accession>A0AAD3DRC5</accession>
<evidence type="ECO:0000256" key="4">
    <source>
        <dbReference type="ARBA" id="ARBA00048683"/>
    </source>
</evidence>
<dbReference type="FunFam" id="1.10.1040.10:FF:000001">
    <property type="entry name" value="Glycerol-3-phosphate dehydrogenase [NAD(P)+]"/>
    <property type="match status" value="1"/>
</dbReference>
<evidence type="ECO:0000313" key="10">
    <source>
        <dbReference type="EMBL" id="GFR46634.1"/>
    </source>
</evidence>
<keyword evidence="3 5" id="KW-0520">NAD</keyword>
<feature type="domain" description="Glycerol-3-phosphate dehydrogenase NAD-dependent C-terminal" evidence="9">
    <location>
        <begin position="209"/>
        <end position="350"/>
    </location>
</feature>
<dbReference type="PROSITE" id="PS00957">
    <property type="entry name" value="NAD_G3PDH"/>
    <property type="match status" value="1"/>
</dbReference>
<keyword evidence="2 5" id="KW-0560">Oxidoreductase</keyword>
<evidence type="ECO:0000256" key="6">
    <source>
        <dbReference type="RuleBase" id="RU361243"/>
    </source>
</evidence>
<keyword evidence="11" id="KW-1185">Reference proteome</keyword>
<evidence type="ECO:0000256" key="3">
    <source>
        <dbReference type="ARBA" id="ARBA00023027"/>
    </source>
</evidence>
<dbReference type="GO" id="GO:0005975">
    <property type="term" value="P:carbohydrate metabolic process"/>
    <property type="evidence" value="ECO:0007669"/>
    <property type="project" value="InterPro"/>
</dbReference>
<dbReference type="GO" id="GO:0005829">
    <property type="term" value="C:cytosol"/>
    <property type="evidence" value="ECO:0007669"/>
    <property type="project" value="TreeGrafter"/>
</dbReference>
<dbReference type="EC" id="1.1.1.8" evidence="6"/>
<dbReference type="EMBL" id="BMAR01000015">
    <property type="protein sequence ID" value="GFR46634.1"/>
    <property type="molecule type" value="Genomic_DNA"/>
</dbReference>
<dbReference type="GO" id="GO:0141152">
    <property type="term" value="F:glycerol-3-phosphate dehydrogenase (NAD+) activity"/>
    <property type="evidence" value="ECO:0007669"/>
    <property type="project" value="UniProtKB-UniRule"/>
</dbReference>
<organism evidence="10 11">
    <name type="scientific">Astrephomene gubernaculifera</name>
    <dbReference type="NCBI Taxonomy" id="47775"/>
    <lineage>
        <taxon>Eukaryota</taxon>
        <taxon>Viridiplantae</taxon>
        <taxon>Chlorophyta</taxon>
        <taxon>core chlorophytes</taxon>
        <taxon>Chlorophyceae</taxon>
        <taxon>CS clade</taxon>
        <taxon>Chlamydomonadales</taxon>
        <taxon>Astrephomenaceae</taxon>
        <taxon>Astrephomene</taxon>
    </lineage>
</organism>
<dbReference type="InterPro" id="IPR036291">
    <property type="entry name" value="NAD(P)-bd_dom_sf"/>
</dbReference>
<dbReference type="HAMAP" id="MF_00394">
    <property type="entry name" value="NAD_Glyc3P_dehydrog"/>
    <property type="match status" value="1"/>
</dbReference>
<sequence length="473" mass="47974">MSELSPERTTVGVLGSGSWGTALAIHCARMGHDTVLWTRGSATAAAINGPARQNTAHLPGYPCPPGMRASTDLAEVVGRSELLLVVVPTQYIEQTLGSALRSLLRPHQLLVSCSKGLQLGSLETVDELMERLVAGGGEGQEEGQEEGGQEGGLCDRRRQLAFLSGPSFAAEVAAGQPTAVTVAAKDERVAARVQALLSTPRFRCYRSTDVAGVELGGALKNVLAIACGISDGLGFGNNGRAALITRGLYEITKLAVARGAHPLTMSGLAGMGDLVLTCTGDLSRNRTVGLRLGRGEALADIQASMGGAVAEGVPTAVAIHTLARRLGVDCPVMEGIHRVIHEGADAQEVVAEVMSRALKPEVAPDMIRDVLAGGRAASWGAAEGGGGLQGGGGSKRNSMVLELPASPLPSVQQQQQQLEAASGCCGNGNGNGNGTCGKGDSNGKAGRCCGESTSPSCAAAAAAAAAATSPPPP</sequence>
<evidence type="ECO:0000259" key="8">
    <source>
        <dbReference type="Pfam" id="PF01210"/>
    </source>
</evidence>
<feature type="domain" description="Glycerol-3-phosphate dehydrogenase NAD-dependent N-terminal" evidence="8">
    <location>
        <begin position="157"/>
        <end position="189"/>
    </location>
</feature>
<dbReference type="PANTHER" id="PTHR11728:SF1">
    <property type="entry name" value="GLYCEROL-3-PHOSPHATE DEHYDROGENASE [NAD(+)] 2, CHLOROPLASTIC"/>
    <property type="match status" value="1"/>
</dbReference>
<name>A0AAD3DRC5_9CHLO</name>